<evidence type="ECO:0000256" key="2">
    <source>
        <dbReference type="ARBA" id="ARBA00022898"/>
    </source>
</evidence>
<comment type="cofactor">
    <cofactor evidence="1 3">
        <name>pyridoxal 5'-phosphate</name>
        <dbReference type="ChEBI" id="CHEBI:597326"/>
    </cofactor>
</comment>
<dbReference type="SUPFAM" id="SSF51419">
    <property type="entry name" value="PLP-binding barrel"/>
    <property type="match status" value="1"/>
</dbReference>
<gene>
    <name evidence="5" type="ORF">FHR98_000598</name>
</gene>
<dbReference type="Pfam" id="PF02784">
    <property type="entry name" value="Orn_Arg_deC_N"/>
    <property type="match status" value="1"/>
</dbReference>
<proteinExistence type="predicted"/>
<dbReference type="PANTHER" id="PTHR43727">
    <property type="entry name" value="DIAMINOPIMELATE DECARBOXYLASE"/>
    <property type="match status" value="1"/>
</dbReference>
<keyword evidence="6" id="KW-1185">Reference proteome</keyword>
<feature type="modified residue" description="N6-(pyridoxal phosphate)lysine" evidence="3">
    <location>
        <position position="79"/>
    </location>
</feature>
<evidence type="ECO:0000313" key="5">
    <source>
        <dbReference type="EMBL" id="MBB3064333.1"/>
    </source>
</evidence>
<feature type="domain" description="Orn/DAP/Arg decarboxylase 2 N-terminal" evidence="4">
    <location>
        <begin position="53"/>
        <end position="316"/>
    </location>
</feature>
<dbReference type="PANTHER" id="PTHR43727:SF2">
    <property type="entry name" value="GROUP IV DECARBOXYLASE"/>
    <property type="match status" value="1"/>
</dbReference>
<feature type="active site" description="Proton donor" evidence="3">
    <location>
        <position position="380"/>
    </location>
</feature>
<dbReference type="EMBL" id="JACHXA010000001">
    <property type="protein sequence ID" value="MBB3064333.1"/>
    <property type="molecule type" value="Genomic_DNA"/>
</dbReference>
<evidence type="ECO:0000256" key="3">
    <source>
        <dbReference type="PIRSR" id="PIRSR600183-50"/>
    </source>
</evidence>
<keyword evidence="5" id="KW-0456">Lyase</keyword>
<dbReference type="SUPFAM" id="SSF50621">
    <property type="entry name" value="Alanine racemase C-terminal domain-like"/>
    <property type="match status" value="1"/>
</dbReference>
<evidence type="ECO:0000256" key="1">
    <source>
        <dbReference type="ARBA" id="ARBA00001933"/>
    </source>
</evidence>
<dbReference type="InterPro" id="IPR000183">
    <property type="entry name" value="Orn/DAP/Arg_de-COase"/>
</dbReference>
<organism evidence="5 6">
    <name type="scientific">Limibacillus halophilus</name>
    <dbReference type="NCBI Taxonomy" id="1579333"/>
    <lineage>
        <taxon>Bacteria</taxon>
        <taxon>Pseudomonadati</taxon>
        <taxon>Pseudomonadota</taxon>
        <taxon>Alphaproteobacteria</taxon>
        <taxon>Rhodospirillales</taxon>
        <taxon>Rhodovibrionaceae</taxon>
        <taxon>Limibacillus</taxon>
    </lineage>
</organism>
<dbReference type="Gene3D" id="2.40.37.10">
    <property type="entry name" value="Lyase, Ornithine Decarboxylase, Chain A, domain 1"/>
    <property type="match status" value="1"/>
</dbReference>
<dbReference type="RefSeq" id="WP_183415125.1">
    <property type="nucleotide sequence ID" value="NZ_JACHXA010000001.1"/>
</dbReference>
<sequence length="467" mass="51057">MIEGSLDWLKQIGGRPDGMSVDASGMLTLTGVPVDRLTSLYGSPLFVTTEQVIRENVQRLRDAFSSRWPTGAEIFYAIKTNNCLAIRSLLSQEGVGGECFGDIEYRATCEAGVCRENIILNGSDKTESALAAAVQGNSIINIDSLDEIAVLSRLATAKRPVRVNIRLRLAPKELDTFGASFFKTGSSASESLLSAKWGFSEDAASDVILALRDDPKFDLLGYSAHVGRFTNDPAAFHVVGQELARFTTAMKARVGFWPRVIDLGGGWPRLREPESRASEVNPHDIEDYAEAMTSALRAGLHGPLPRLFLEPGRYLVGNAVVLLSTVTTTRSDVGRKWIHVDASTNLLMRIETSRSWYNLLPASRMTAPPRNVATVVGPTCIPSVLGVDRPMPDLQRGDIVAIPDAGMYAEVLASQFNGMPRPAGIMIAPDGNIDLVRRRETYEDIYRNHKIPQRFAEQSAVARKSLP</sequence>
<dbReference type="AlphaFoldDB" id="A0A839STU4"/>
<comment type="caution">
    <text evidence="5">The sequence shown here is derived from an EMBL/GenBank/DDBJ whole genome shotgun (WGS) entry which is preliminary data.</text>
</comment>
<dbReference type="Gene3D" id="3.20.20.10">
    <property type="entry name" value="Alanine racemase"/>
    <property type="match status" value="1"/>
</dbReference>
<dbReference type="GO" id="GO:0008836">
    <property type="term" value="F:diaminopimelate decarboxylase activity"/>
    <property type="evidence" value="ECO:0007669"/>
    <property type="project" value="UniProtKB-EC"/>
</dbReference>
<accession>A0A839STU4</accession>
<dbReference type="InterPro" id="IPR029066">
    <property type="entry name" value="PLP-binding_barrel"/>
</dbReference>
<name>A0A839STU4_9PROT</name>
<evidence type="ECO:0000313" key="6">
    <source>
        <dbReference type="Proteomes" id="UP000581135"/>
    </source>
</evidence>
<dbReference type="GO" id="GO:0009089">
    <property type="term" value="P:lysine biosynthetic process via diaminopimelate"/>
    <property type="evidence" value="ECO:0007669"/>
    <property type="project" value="TreeGrafter"/>
</dbReference>
<dbReference type="PRINTS" id="PR01179">
    <property type="entry name" value="ODADCRBXLASE"/>
</dbReference>
<evidence type="ECO:0000259" key="4">
    <source>
        <dbReference type="Pfam" id="PF02784"/>
    </source>
</evidence>
<reference evidence="5 6" key="1">
    <citation type="submission" date="2020-08" db="EMBL/GenBank/DDBJ databases">
        <title>Genomic Encyclopedia of Type Strains, Phase III (KMG-III): the genomes of soil and plant-associated and newly described type strains.</title>
        <authorList>
            <person name="Whitman W."/>
        </authorList>
    </citation>
    <scope>NUCLEOTIDE SEQUENCE [LARGE SCALE GENOMIC DNA]</scope>
    <source>
        <strain evidence="5 6">CECT 8803</strain>
    </source>
</reference>
<dbReference type="InterPro" id="IPR022644">
    <property type="entry name" value="De-COase2_N"/>
</dbReference>
<dbReference type="InterPro" id="IPR009006">
    <property type="entry name" value="Ala_racemase/Decarboxylase_C"/>
</dbReference>
<keyword evidence="2 3" id="KW-0663">Pyridoxal phosphate</keyword>
<dbReference type="Proteomes" id="UP000581135">
    <property type="component" value="Unassembled WGS sequence"/>
</dbReference>
<protein>
    <submittedName>
        <fullName evidence="5">Diaminopimelate decarboxylase</fullName>
        <ecNumber evidence="5">4.1.1.20</ecNumber>
    </submittedName>
</protein>
<dbReference type="EC" id="4.1.1.20" evidence="5"/>